<sequence>MRNRTLAVGMGALILAGCNTLDVENPNAPDSKRALADPAAIEAVAGGTMRSWFNTYDGMEGGGPLVTMAQTYAASWNNFNMNFYSSIDGDGTRNTRAYQNDLASAGRTTIIAYWQGYYTTLSSAVDVLTAIRKNNLVITNAANTKRAETIAQLMRGASLMGIALNYDKGYVIDETTDLTTLEYKTRKQVRDAAVASLAEAATLASANAFTTPTGWTNGTSYTNVQIAQLAKTMAAMTLAYYPRTPEENAAVDWAAVSALAAGGISSGAKFDFNFTGDGCSSWCHEILYWFNAFDGGRVHTRVANLLDPASQRTPYPNGGNSRPNSADKRLGDGSFGPDDPDFAGYFGVVPKTARGGTDFVYSTEEIFRPDRGMYHQSNIGHIRYDRSGEQSPNAIYGGFGVAPVISRNQNDLLWAEAELRRSGGNLTTAANLINNTRVDRGGLSAATAGEGQASLLTKLIYEQEVELLGLGAAPYYQRRRVTGGLLVGTPREMPVPAKELAVKNQAFYTFGGTGIANSPTPP</sequence>
<dbReference type="Gene3D" id="1.25.40.390">
    <property type="match status" value="1"/>
</dbReference>
<keyword evidence="3" id="KW-1185">Reference proteome</keyword>
<gene>
    <name evidence="2" type="ORF">HKW67_09395</name>
</gene>
<organism evidence="2 3">
    <name type="scientific">Gemmatimonas groenlandica</name>
    <dbReference type="NCBI Taxonomy" id="2732249"/>
    <lineage>
        <taxon>Bacteria</taxon>
        <taxon>Pseudomonadati</taxon>
        <taxon>Gemmatimonadota</taxon>
        <taxon>Gemmatimonadia</taxon>
        <taxon>Gemmatimonadales</taxon>
        <taxon>Gemmatimonadaceae</taxon>
        <taxon>Gemmatimonas</taxon>
    </lineage>
</organism>
<dbReference type="InterPro" id="IPR011990">
    <property type="entry name" value="TPR-like_helical_dom_sf"/>
</dbReference>
<dbReference type="EMBL" id="CP053085">
    <property type="protein sequence ID" value="QJR35710.1"/>
    <property type="molecule type" value="Genomic_DNA"/>
</dbReference>
<reference evidence="2 3" key="1">
    <citation type="submission" date="2020-05" db="EMBL/GenBank/DDBJ databases">
        <title>Complete genome sequence of Gemmatimonas greenlandica TET16.</title>
        <authorList>
            <person name="Zeng Y."/>
        </authorList>
    </citation>
    <scope>NUCLEOTIDE SEQUENCE [LARGE SCALE GENOMIC DNA]</scope>
    <source>
        <strain evidence="2 3">TET16</strain>
    </source>
</reference>
<dbReference type="PROSITE" id="PS51257">
    <property type="entry name" value="PROKAR_LIPOPROTEIN"/>
    <property type="match status" value="1"/>
</dbReference>
<dbReference type="RefSeq" id="WP_171225141.1">
    <property type="nucleotide sequence ID" value="NZ_CP053085.1"/>
</dbReference>
<feature type="compositionally biased region" description="Polar residues" evidence="1">
    <location>
        <begin position="310"/>
        <end position="324"/>
    </location>
</feature>
<protein>
    <recommendedName>
        <fullName evidence="4">RagB/SusD family nutrient uptake outer membrane protein</fullName>
    </recommendedName>
</protein>
<accession>A0A6M4IM22</accession>
<evidence type="ECO:0000313" key="3">
    <source>
        <dbReference type="Proteomes" id="UP000500938"/>
    </source>
</evidence>
<dbReference type="KEGG" id="ggr:HKW67_09395"/>
<evidence type="ECO:0000256" key="1">
    <source>
        <dbReference type="SAM" id="MobiDB-lite"/>
    </source>
</evidence>
<dbReference type="Proteomes" id="UP000500938">
    <property type="component" value="Chromosome"/>
</dbReference>
<dbReference type="AlphaFoldDB" id="A0A6M4IM22"/>
<feature type="region of interest" description="Disordered" evidence="1">
    <location>
        <begin position="308"/>
        <end position="334"/>
    </location>
</feature>
<proteinExistence type="predicted"/>
<name>A0A6M4IM22_9BACT</name>
<evidence type="ECO:0000313" key="2">
    <source>
        <dbReference type="EMBL" id="QJR35710.1"/>
    </source>
</evidence>
<evidence type="ECO:0008006" key="4">
    <source>
        <dbReference type="Google" id="ProtNLM"/>
    </source>
</evidence>
<dbReference type="SUPFAM" id="SSF48452">
    <property type="entry name" value="TPR-like"/>
    <property type="match status" value="1"/>
</dbReference>